<gene>
    <name evidence="2" type="ORF">WG78_17305</name>
</gene>
<organism evidence="2 3">
    <name type="scientific">Amantichitinum ursilacus</name>
    <dbReference type="NCBI Taxonomy" id="857265"/>
    <lineage>
        <taxon>Bacteria</taxon>
        <taxon>Pseudomonadati</taxon>
        <taxon>Pseudomonadota</taxon>
        <taxon>Betaproteobacteria</taxon>
        <taxon>Neisseriales</taxon>
        <taxon>Chitinibacteraceae</taxon>
        <taxon>Amantichitinum</taxon>
    </lineage>
</organism>
<evidence type="ECO:0000259" key="1">
    <source>
        <dbReference type="Pfam" id="PF00691"/>
    </source>
</evidence>
<protein>
    <recommendedName>
        <fullName evidence="1">OmpA-like domain-containing protein</fullName>
    </recommendedName>
</protein>
<accession>A0A0N0GLX5</accession>
<dbReference type="EMBL" id="LAQT01000029">
    <property type="protein sequence ID" value="KPC50387.1"/>
    <property type="molecule type" value="Genomic_DNA"/>
</dbReference>
<dbReference type="InterPro" id="IPR036737">
    <property type="entry name" value="OmpA-like_sf"/>
</dbReference>
<feature type="domain" description="OmpA-like" evidence="1">
    <location>
        <begin position="68"/>
        <end position="138"/>
    </location>
</feature>
<name>A0A0N0GLX5_9NEIS</name>
<comment type="caution">
    <text evidence="2">The sequence shown here is derived from an EMBL/GenBank/DDBJ whole genome shotgun (WGS) entry which is preliminary data.</text>
</comment>
<dbReference type="Gene3D" id="3.30.1330.60">
    <property type="entry name" value="OmpA-like domain"/>
    <property type="match status" value="1"/>
</dbReference>
<dbReference type="OrthoDB" id="8588894at2"/>
<proteinExistence type="predicted"/>
<dbReference type="Pfam" id="PF00691">
    <property type="entry name" value="OmpA"/>
    <property type="match status" value="1"/>
</dbReference>
<keyword evidence="3" id="KW-1185">Reference proteome</keyword>
<dbReference type="PROSITE" id="PS51257">
    <property type="entry name" value="PROKAR_LIPOPROTEIN"/>
    <property type="match status" value="1"/>
</dbReference>
<dbReference type="STRING" id="857265.WG78_17305"/>
<dbReference type="SUPFAM" id="SSF103088">
    <property type="entry name" value="OmpA-like"/>
    <property type="match status" value="1"/>
</dbReference>
<sequence length="153" mass="15613">MRAGIFFVAVAFLAGCATDTPPAAPAAPREHWLKDASAVAAAAKPGAQTASGPVAASAISGDPMRIEFDPMGATLDANGKAKIAALISTAQTAKYVNVRGFCDRTKIGNAKAAALARANVVKKEFVAAGIPAAKVRVRFTTDKPESAALISFE</sequence>
<dbReference type="AlphaFoldDB" id="A0A0N0GLX5"/>
<dbReference type="Proteomes" id="UP000037939">
    <property type="component" value="Unassembled WGS sequence"/>
</dbReference>
<evidence type="ECO:0000313" key="2">
    <source>
        <dbReference type="EMBL" id="KPC50387.1"/>
    </source>
</evidence>
<dbReference type="InterPro" id="IPR006665">
    <property type="entry name" value="OmpA-like"/>
</dbReference>
<evidence type="ECO:0000313" key="3">
    <source>
        <dbReference type="Proteomes" id="UP000037939"/>
    </source>
</evidence>
<reference evidence="2 3" key="1">
    <citation type="submission" date="2015-07" db="EMBL/GenBank/DDBJ databases">
        <title>Draft genome sequence of the Amantichitinum ursilacus IGB-41, a new chitin-degrading bacterium.</title>
        <authorList>
            <person name="Kirstahler P."/>
            <person name="Guenther M."/>
            <person name="Grumaz C."/>
            <person name="Rupp S."/>
            <person name="Zibek S."/>
            <person name="Sohn K."/>
        </authorList>
    </citation>
    <scope>NUCLEOTIDE SEQUENCE [LARGE SCALE GENOMIC DNA]</scope>
    <source>
        <strain evidence="2 3">IGB-41</strain>
    </source>
</reference>
<dbReference type="RefSeq" id="WP_053939068.1">
    <property type="nucleotide sequence ID" value="NZ_LAQT01000029.1"/>
</dbReference>